<dbReference type="SUPFAM" id="SSF55961">
    <property type="entry name" value="Bet v1-like"/>
    <property type="match status" value="1"/>
</dbReference>
<gene>
    <name evidence="1" type="ORF">FPL11_00905</name>
</gene>
<organism evidence="1 2">
    <name type="scientific">Spiribacter aquaticus</name>
    <dbReference type="NCBI Taxonomy" id="1935996"/>
    <lineage>
        <taxon>Bacteria</taxon>
        <taxon>Pseudomonadati</taxon>
        <taxon>Pseudomonadota</taxon>
        <taxon>Gammaproteobacteria</taxon>
        <taxon>Chromatiales</taxon>
        <taxon>Ectothiorhodospiraceae</taxon>
        <taxon>Spiribacter</taxon>
    </lineage>
</organism>
<comment type="caution">
    <text evidence="1">The sequence shown here is derived from an EMBL/GenBank/DDBJ whole genome shotgun (WGS) entry which is preliminary data.</text>
</comment>
<dbReference type="EMBL" id="VMKP01000001">
    <property type="protein sequence ID" value="TVO66282.1"/>
    <property type="molecule type" value="Genomic_DNA"/>
</dbReference>
<accession>A0A557RMD4</accession>
<protein>
    <submittedName>
        <fullName evidence="1">Polyketide cyclase</fullName>
    </submittedName>
</protein>
<keyword evidence="2" id="KW-1185">Reference proteome</keyword>
<dbReference type="Gene3D" id="3.30.530.20">
    <property type="match status" value="1"/>
</dbReference>
<dbReference type="Proteomes" id="UP000316688">
    <property type="component" value="Unassembled WGS sequence"/>
</dbReference>
<name>A0A557RMD4_9GAMM</name>
<evidence type="ECO:0000313" key="1">
    <source>
        <dbReference type="EMBL" id="TVO66282.1"/>
    </source>
</evidence>
<dbReference type="InterPro" id="IPR023393">
    <property type="entry name" value="START-like_dom_sf"/>
</dbReference>
<proteinExistence type="predicted"/>
<dbReference type="InterPro" id="IPR019587">
    <property type="entry name" value="Polyketide_cyclase/dehydratase"/>
</dbReference>
<evidence type="ECO:0000313" key="2">
    <source>
        <dbReference type="Proteomes" id="UP000316688"/>
    </source>
</evidence>
<dbReference type="AlphaFoldDB" id="A0A557RMD4"/>
<dbReference type="RefSeq" id="WP_144346853.1">
    <property type="nucleotide sequence ID" value="NZ_VMKP01000001.1"/>
</dbReference>
<reference evidence="1 2" key="1">
    <citation type="submission" date="2019-07" db="EMBL/GenBank/DDBJ databases">
        <title>Reclasification of Spiribacter aquaticus.</title>
        <authorList>
            <person name="Leon M.J."/>
            <person name="Sanchez-Porro C."/>
            <person name="Ventosa A."/>
        </authorList>
    </citation>
    <scope>NUCLEOTIDE SEQUENCE [LARGE SCALE GENOMIC DNA]</scope>
    <source>
        <strain evidence="1 2">SP30</strain>
    </source>
</reference>
<dbReference type="Pfam" id="PF10604">
    <property type="entry name" value="Polyketide_cyc2"/>
    <property type="match status" value="1"/>
</dbReference>
<sequence length="158" mass="17898">MVKTSATAMIRRPSPVVFAFVVDGFIDNYPRWSPEVKSLKALTEGPLDLGWKGRQMRVDQGRKTTTDFEVTALERPQRISFRGVKDPYFIDFHFSDEGGQATRLTFRFELGQLGMAFRPFEKLITHAVQTGVDRVARNLKHLVESETPDPARAPSGEQ</sequence>